<keyword evidence="8" id="KW-0548">Nucleotidyltransferase</keyword>
<dbReference type="PANTHER" id="PTHR42648:SF11">
    <property type="entry name" value="TRANSPOSON TY4-P GAG-POL POLYPROTEIN"/>
    <property type="match status" value="1"/>
</dbReference>
<dbReference type="GO" id="GO:0004519">
    <property type="term" value="F:endonuclease activity"/>
    <property type="evidence" value="ECO:0007669"/>
    <property type="project" value="UniProtKB-KW"/>
</dbReference>
<dbReference type="InterPro" id="IPR012337">
    <property type="entry name" value="RNaseH-like_sf"/>
</dbReference>
<dbReference type="GO" id="GO:0046872">
    <property type="term" value="F:metal ion binding"/>
    <property type="evidence" value="ECO:0007669"/>
    <property type="project" value="UniProtKB-KW"/>
</dbReference>
<evidence type="ECO:0000259" key="10">
    <source>
        <dbReference type="PROSITE" id="PS50994"/>
    </source>
</evidence>
<evidence type="ECO:0000256" key="5">
    <source>
        <dbReference type="ARBA" id="ARBA00022842"/>
    </source>
</evidence>
<evidence type="ECO:0000256" key="9">
    <source>
        <dbReference type="ARBA" id="ARBA00023172"/>
    </source>
</evidence>
<dbReference type="InterPro" id="IPR036397">
    <property type="entry name" value="RNaseH_sf"/>
</dbReference>
<dbReference type="GO" id="GO:0003676">
    <property type="term" value="F:nucleic acid binding"/>
    <property type="evidence" value="ECO:0007669"/>
    <property type="project" value="InterPro"/>
</dbReference>
<keyword evidence="12" id="KW-1185">Reference proteome</keyword>
<evidence type="ECO:0000256" key="8">
    <source>
        <dbReference type="ARBA" id="ARBA00022932"/>
    </source>
</evidence>
<keyword evidence="3" id="KW-0255">Endonuclease</keyword>
<accession>A0A6A3CUN9</accession>
<protein>
    <recommendedName>
        <fullName evidence="10">Integrase catalytic domain-containing protein</fullName>
    </recommendedName>
</protein>
<dbReference type="Proteomes" id="UP000436088">
    <property type="component" value="Unassembled WGS sequence"/>
</dbReference>
<evidence type="ECO:0000256" key="3">
    <source>
        <dbReference type="ARBA" id="ARBA00022759"/>
    </source>
</evidence>
<dbReference type="SUPFAM" id="SSF53098">
    <property type="entry name" value="Ribonuclease H-like"/>
    <property type="match status" value="1"/>
</dbReference>
<gene>
    <name evidence="11" type="ORF">F3Y22_tig00001644pilonHSYRG00148</name>
</gene>
<dbReference type="InterPro" id="IPR039537">
    <property type="entry name" value="Retrotran_Ty1/copia-like"/>
</dbReference>
<keyword evidence="6" id="KW-0229">DNA integration</keyword>
<evidence type="ECO:0000256" key="2">
    <source>
        <dbReference type="ARBA" id="ARBA00022723"/>
    </source>
</evidence>
<dbReference type="InterPro" id="IPR001584">
    <property type="entry name" value="Integrase_cat-core"/>
</dbReference>
<proteinExistence type="predicted"/>
<dbReference type="AlphaFoldDB" id="A0A6A3CUN9"/>
<dbReference type="EMBL" id="VEPZ02000127">
    <property type="protein sequence ID" value="KAE8732993.1"/>
    <property type="molecule type" value="Genomic_DNA"/>
</dbReference>
<dbReference type="GO" id="GO:0006310">
    <property type="term" value="P:DNA recombination"/>
    <property type="evidence" value="ECO:0007669"/>
    <property type="project" value="UniProtKB-KW"/>
</dbReference>
<evidence type="ECO:0000256" key="1">
    <source>
        <dbReference type="ARBA" id="ARBA00022722"/>
    </source>
</evidence>
<sequence>MRCLELVHANVFKSATFEKFKRFKALVEKQTGRCIKALRTDRGDEFVSHEFNSFSEEHGLRRELIVPYTPEQNDVVERMNRTVVEMKRSMLKAKGLTNQLWAEVVATAVYLLNLSPTRVVLNQTPYEACISSDNDTPPNKFKTLAEIYASTQALFVVDPTTF</sequence>
<dbReference type="GO" id="GO:0003887">
    <property type="term" value="F:DNA-directed DNA polymerase activity"/>
    <property type="evidence" value="ECO:0007669"/>
    <property type="project" value="UniProtKB-KW"/>
</dbReference>
<dbReference type="PANTHER" id="PTHR42648">
    <property type="entry name" value="TRANSPOSASE, PUTATIVE-RELATED"/>
    <property type="match status" value="1"/>
</dbReference>
<dbReference type="Gene3D" id="3.30.420.10">
    <property type="entry name" value="Ribonuclease H-like superfamily/Ribonuclease H"/>
    <property type="match status" value="1"/>
</dbReference>
<feature type="domain" description="Integrase catalytic" evidence="10">
    <location>
        <begin position="1"/>
        <end position="133"/>
    </location>
</feature>
<evidence type="ECO:0000256" key="4">
    <source>
        <dbReference type="ARBA" id="ARBA00022801"/>
    </source>
</evidence>
<dbReference type="GO" id="GO:0015074">
    <property type="term" value="P:DNA integration"/>
    <property type="evidence" value="ECO:0007669"/>
    <property type="project" value="UniProtKB-KW"/>
</dbReference>
<keyword evidence="2" id="KW-0479">Metal-binding</keyword>
<evidence type="ECO:0000313" key="12">
    <source>
        <dbReference type="Proteomes" id="UP000436088"/>
    </source>
</evidence>
<keyword evidence="8" id="KW-0808">Transferase</keyword>
<evidence type="ECO:0000256" key="6">
    <source>
        <dbReference type="ARBA" id="ARBA00022908"/>
    </source>
</evidence>
<dbReference type="PROSITE" id="PS50994">
    <property type="entry name" value="INTEGRASE"/>
    <property type="match status" value="1"/>
</dbReference>
<organism evidence="11 12">
    <name type="scientific">Hibiscus syriacus</name>
    <name type="common">Rose of Sharon</name>
    <dbReference type="NCBI Taxonomy" id="106335"/>
    <lineage>
        <taxon>Eukaryota</taxon>
        <taxon>Viridiplantae</taxon>
        <taxon>Streptophyta</taxon>
        <taxon>Embryophyta</taxon>
        <taxon>Tracheophyta</taxon>
        <taxon>Spermatophyta</taxon>
        <taxon>Magnoliopsida</taxon>
        <taxon>eudicotyledons</taxon>
        <taxon>Gunneridae</taxon>
        <taxon>Pentapetalae</taxon>
        <taxon>rosids</taxon>
        <taxon>malvids</taxon>
        <taxon>Malvales</taxon>
        <taxon>Malvaceae</taxon>
        <taxon>Malvoideae</taxon>
        <taxon>Hibiscus</taxon>
    </lineage>
</organism>
<name>A0A6A3CUN9_HIBSY</name>
<keyword evidence="7" id="KW-0695">RNA-directed DNA polymerase</keyword>
<keyword evidence="1" id="KW-0540">Nuclease</keyword>
<evidence type="ECO:0000313" key="11">
    <source>
        <dbReference type="EMBL" id="KAE8732993.1"/>
    </source>
</evidence>
<dbReference type="GO" id="GO:0016787">
    <property type="term" value="F:hydrolase activity"/>
    <property type="evidence" value="ECO:0007669"/>
    <property type="project" value="UniProtKB-KW"/>
</dbReference>
<keyword evidence="8" id="KW-0239">DNA-directed DNA polymerase</keyword>
<reference evidence="11" key="1">
    <citation type="submission" date="2019-09" db="EMBL/GenBank/DDBJ databases">
        <title>Draft genome information of white flower Hibiscus syriacus.</title>
        <authorList>
            <person name="Kim Y.-M."/>
        </authorList>
    </citation>
    <scope>NUCLEOTIDE SEQUENCE [LARGE SCALE GENOMIC DNA]</scope>
    <source>
        <strain evidence="11">YM2019G1</strain>
    </source>
</reference>
<keyword evidence="9" id="KW-0233">DNA recombination</keyword>
<dbReference type="GO" id="GO:0003964">
    <property type="term" value="F:RNA-directed DNA polymerase activity"/>
    <property type="evidence" value="ECO:0007669"/>
    <property type="project" value="UniProtKB-KW"/>
</dbReference>
<evidence type="ECO:0000256" key="7">
    <source>
        <dbReference type="ARBA" id="ARBA00022918"/>
    </source>
</evidence>
<keyword evidence="5" id="KW-0460">Magnesium</keyword>
<keyword evidence="4" id="KW-0378">Hydrolase</keyword>
<comment type="caution">
    <text evidence="11">The sequence shown here is derived from an EMBL/GenBank/DDBJ whole genome shotgun (WGS) entry which is preliminary data.</text>
</comment>